<evidence type="ECO:0000313" key="1">
    <source>
        <dbReference type="EMBL" id="REC49255.1"/>
    </source>
</evidence>
<sequence length="172" mass="18090">MSTKSNIKVLNGEIESGMGNGKLNLAADLKVKVAAMAAESKNILGDENWNVFADAKGDFLYAEGELTNGLYSGERERYGIILGGGGKAGALSGEITSGYTLAGIRFGDTVGGCIECAEASAQGAFYYDNKKGNLVIRGYGAFGGEFGGRVGKFIEIPVLKFIKLTKDIVKIK</sequence>
<evidence type="ECO:0000313" key="2">
    <source>
        <dbReference type="Proteomes" id="UP000256924"/>
    </source>
</evidence>
<accession>A0A3D9B6H9</accession>
<dbReference type="Proteomes" id="UP000256924">
    <property type="component" value="Unassembled WGS sequence"/>
</dbReference>
<organism evidence="1 2">
    <name type="scientific">Candidatus Chryseobacterium massiliense</name>
    <dbReference type="NCBI Taxonomy" id="204089"/>
    <lineage>
        <taxon>Bacteria</taxon>
        <taxon>Pseudomonadati</taxon>
        <taxon>Bacteroidota</taxon>
        <taxon>Flavobacteriia</taxon>
        <taxon>Flavobacteriales</taxon>
        <taxon>Weeksellaceae</taxon>
        <taxon>Chryseobacterium group</taxon>
        <taxon>Chryseobacterium</taxon>
    </lineage>
</organism>
<name>A0A3D9B6H9_9FLAO</name>
<comment type="caution">
    <text evidence="1">The sequence shown here is derived from an EMBL/GenBank/DDBJ whole genome shotgun (WGS) entry which is preliminary data.</text>
</comment>
<dbReference type="AlphaFoldDB" id="A0A3D9B6H9"/>
<proteinExistence type="predicted"/>
<gene>
    <name evidence="1" type="ORF">DRF68_11035</name>
</gene>
<keyword evidence="2" id="KW-1185">Reference proteome</keyword>
<reference evidence="1 2" key="1">
    <citation type="journal article" date="2004" name="Emerg. Infect. Dis.">
        <title>Amoebae-resisting bacteria isolated from human nasal swabs by amoebal coculture.</title>
        <authorList>
            <person name="Greub G."/>
            <person name="La Scola B."/>
            <person name="Raoult D."/>
        </authorList>
    </citation>
    <scope>NUCLEOTIDE SEQUENCE [LARGE SCALE GENOMIC DNA]</scope>
    <source>
        <strain evidence="1 2">CCUG 51329</strain>
    </source>
</reference>
<protein>
    <submittedName>
        <fullName evidence="1">Uncharacterized protein</fullName>
    </submittedName>
</protein>
<dbReference type="RefSeq" id="WP_116098689.1">
    <property type="nucleotide sequence ID" value="NZ_QNVU01000019.1"/>
</dbReference>
<dbReference type="EMBL" id="QNVU01000019">
    <property type="protein sequence ID" value="REC49255.1"/>
    <property type="molecule type" value="Genomic_DNA"/>
</dbReference>